<evidence type="ECO:0000313" key="8">
    <source>
        <dbReference type="Proteomes" id="UP000014071"/>
    </source>
</evidence>
<proteinExistence type="predicted"/>
<dbReference type="SUPFAM" id="SSF52113">
    <property type="entry name" value="BRCT domain"/>
    <property type="match status" value="1"/>
</dbReference>
<feature type="region of interest" description="Disordered" evidence="5">
    <location>
        <begin position="300"/>
        <end position="333"/>
    </location>
</feature>
<dbReference type="PANTHER" id="PTHR15375">
    <property type="entry name" value="ACTIVATOR OF S-PHASE KINASE-RELATED"/>
    <property type="match status" value="1"/>
</dbReference>
<organism evidence="7 8">
    <name type="scientific">Pseudozyma hubeiensis (strain SY62)</name>
    <name type="common">Yeast</name>
    <dbReference type="NCBI Taxonomy" id="1305764"/>
    <lineage>
        <taxon>Eukaryota</taxon>
        <taxon>Fungi</taxon>
        <taxon>Dikarya</taxon>
        <taxon>Basidiomycota</taxon>
        <taxon>Ustilaginomycotina</taxon>
        <taxon>Ustilaginomycetes</taxon>
        <taxon>Ustilaginales</taxon>
        <taxon>Ustilaginaceae</taxon>
        <taxon>Pseudozyma</taxon>
    </lineage>
</organism>
<dbReference type="Pfam" id="PF07535">
    <property type="entry name" value="zf-DBF"/>
    <property type="match status" value="1"/>
</dbReference>
<dbReference type="SMART" id="SM00586">
    <property type="entry name" value="ZnF_DBF"/>
    <property type="match status" value="1"/>
</dbReference>
<dbReference type="Pfam" id="PF22437">
    <property type="entry name" value="DBF4_BRCT"/>
    <property type="match status" value="1"/>
</dbReference>
<dbReference type="GO" id="GO:1901987">
    <property type="term" value="P:regulation of cell cycle phase transition"/>
    <property type="evidence" value="ECO:0007669"/>
    <property type="project" value="TreeGrafter"/>
</dbReference>
<evidence type="ECO:0000256" key="5">
    <source>
        <dbReference type="SAM" id="MobiDB-lite"/>
    </source>
</evidence>
<feature type="compositionally biased region" description="Acidic residues" evidence="5">
    <location>
        <begin position="764"/>
        <end position="777"/>
    </location>
</feature>
<dbReference type="FunFam" id="6.10.250.3410:FF:000001">
    <property type="entry name" value="Protein DBF4 homolog A"/>
    <property type="match status" value="1"/>
</dbReference>
<dbReference type="InterPro" id="IPR055116">
    <property type="entry name" value="DBF4_BRCT"/>
</dbReference>
<gene>
    <name evidence="7" type="ORF">PHSY_003076</name>
</gene>
<feature type="region of interest" description="Disordered" evidence="5">
    <location>
        <begin position="145"/>
        <end position="177"/>
    </location>
</feature>
<dbReference type="GO" id="GO:0003676">
    <property type="term" value="F:nucleic acid binding"/>
    <property type="evidence" value="ECO:0007669"/>
    <property type="project" value="InterPro"/>
</dbReference>
<dbReference type="AlphaFoldDB" id="R9PBP5"/>
<evidence type="ECO:0000313" key="7">
    <source>
        <dbReference type="EMBL" id="GAC95500.1"/>
    </source>
</evidence>
<dbReference type="InterPro" id="IPR036420">
    <property type="entry name" value="BRCT_dom_sf"/>
</dbReference>
<dbReference type="Pfam" id="PF08630">
    <property type="entry name" value="Dfp1_Him1_M"/>
    <property type="match status" value="1"/>
</dbReference>
<protein>
    <submittedName>
        <fullName evidence="7">Kinase complex regulatory subunit</fullName>
    </submittedName>
</protein>
<dbReference type="PROSITE" id="PS51265">
    <property type="entry name" value="ZF_DBF4"/>
    <property type="match status" value="1"/>
</dbReference>
<evidence type="ECO:0000259" key="6">
    <source>
        <dbReference type="PROSITE" id="PS51265"/>
    </source>
</evidence>
<dbReference type="InterPro" id="IPR013939">
    <property type="entry name" value="Regulatory_Dfp1/Him1"/>
</dbReference>
<keyword evidence="2 4" id="KW-0863">Zinc-finger</keyword>
<dbReference type="Pfam" id="PF00533">
    <property type="entry name" value="BRCT"/>
    <property type="match status" value="1"/>
</dbReference>
<evidence type="ECO:0000256" key="1">
    <source>
        <dbReference type="ARBA" id="ARBA00022723"/>
    </source>
</evidence>
<sequence>MSTTREHTSSRIPLSVKNVPTQNPLSHEAALLRKPSTQQPLKSVMAAGTAPFARPRTTTSRLPSFVSRSHLGLDRSNQENAPPVPGTATPKKRAIPIDESHIRNVVIDSPSKRSRSSKTGTDSSNTEQSVGATLASDLNGIRVNESRRLPQSAQVAVSASNAHSRRPQQAPTREAGRTALVVRTNRTVHEPTEELAQEARRRQEEQEIWRQKFLKAFPNFIFHFDSVDDATARKYTNLIQKLDGHVDQFFSRKVTHVITTRRIPDEAAIEDSNAPGGSTITDKSGAHKLFRPSFLATRTSSNKAGANAARSRPVPLYSERNPLQERPPRQYGPNDILVKAQGFGIKVWQFEKLRNVLMRLMKISPRDLNTPATTKQDLSQMLEKEKVMGTFERDPATARSSWYYFEKSAQFILVEDATLEHRPIMCTEFQYTREDRVKCLPPPWPMVHGQTPGRCPFTYYPPKEDASKKQGAEGLGAPRLSAQQSLRRAVSLNNMVRSNIGPAFRPQVAQIRTNDTGQQEYPMASGNSVSITSNIASTTSNIFTDQQNGATVGLPQNRRVAELNRRMHTPNALVRPTRTLNASPASVLAGSAASGLGVRREGGSPMAGSPAAQRSTTEQGAAVRRMLGLEDKDRRTELGVGGAGGGLQRSVSASAVSRPASTKKPGYCENCRVKYEDFTEHIYDRKHRKFATNEAHFVDIDALIMRVQRPIRSVSDDEMSSGFFGFEEIPSSQPEEQRAYLESEDESVSAGSPELEGERFGGGFDDEQNDEEEEDSR</sequence>
<dbReference type="GO" id="GO:0010571">
    <property type="term" value="P:positive regulation of nuclear cell cycle DNA replication"/>
    <property type="evidence" value="ECO:0007669"/>
    <property type="project" value="TreeGrafter"/>
</dbReference>
<keyword evidence="8" id="KW-1185">Reference proteome</keyword>
<name>R9PBP5_PSEHS</name>
<feature type="compositionally biased region" description="Polar residues" evidence="5">
    <location>
        <begin position="117"/>
        <end position="131"/>
    </location>
</feature>
<dbReference type="STRING" id="1305764.R9PBP5"/>
<dbReference type="InterPro" id="IPR001357">
    <property type="entry name" value="BRCT_dom"/>
</dbReference>
<dbReference type="eggNOG" id="KOG4139">
    <property type="taxonomic scope" value="Eukaryota"/>
</dbReference>
<feature type="region of interest" description="Disordered" evidence="5">
    <location>
        <begin position="636"/>
        <end position="663"/>
    </location>
</feature>
<dbReference type="GO" id="GO:0043539">
    <property type="term" value="F:protein serine/threonine kinase activator activity"/>
    <property type="evidence" value="ECO:0007669"/>
    <property type="project" value="TreeGrafter"/>
</dbReference>
<dbReference type="InterPro" id="IPR051590">
    <property type="entry name" value="Replication_Regulatory_Kinase"/>
</dbReference>
<keyword evidence="7" id="KW-0418">Kinase</keyword>
<feature type="compositionally biased region" description="Low complexity" evidence="5">
    <location>
        <begin position="151"/>
        <end position="160"/>
    </location>
</feature>
<accession>R9PBP5</accession>
<dbReference type="Proteomes" id="UP000014071">
    <property type="component" value="Unassembled WGS sequence"/>
</dbReference>
<dbReference type="Gene3D" id="6.10.250.3410">
    <property type="entry name" value="DBF zinc finger"/>
    <property type="match status" value="1"/>
</dbReference>
<dbReference type="InterPro" id="IPR006572">
    <property type="entry name" value="Znf_DBF"/>
</dbReference>
<dbReference type="GO" id="GO:0016301">
    <property type="term" value="F:kinase activity"/>
    <property type="evidence" value="ECO:0007669"/>
    <property type="project" value="UniProtKB-KW"/>
</dbReference>
<keyword evidence="3" id="KW-0862">Zinc</keyword>
<dbReference type="OrthoDB" id="21380at2759"/>
<dbReference type="InterPro" id="IPR038545">
    <property type="entry name" value="Znf_DBF_sf"/>
</dbReference>
<evidence type="ECO:0000256" key="2">
    <source>
        <dbReference type="ARBA" id="ARBA00022771"/>
    </source>
</evidence>
<feature type="region of interest" description="Disordered" evidence="5">
    <location>
        <begin position="724"/>
        <end position="777"/>
    </location>
</feature>
<dbReference type="RefSeq" id="XP_012189087.1">
    <property type="nucleotide sequence ID" value="XM_012333697.1"/>
</dbReference>
<dbReference type="GO" id="GO:0008270">
    <property type="term" value="F:zinc ion binding"/>
    <property type="evidence" value="ECO:0007669"/>
    <property type="project" value="UniProtKB-KW"/>
</dbReference>
<keyword evidence="7" id="KW-0808">Transferase</keyword>
<feature type="region of interest" description="Disordered" evidence="5">
    <location>
        <begin position="596"/>
        <end position="620"/>
    </location>
</feature>
<feature type="domain" description="DBF4-type" evidence="6">
    <location>
        <begin position="661"/>
        <end position="710"/>
    </location>
</feature>
<dbReference type="Gene3D" id="3.40.50.10190">
    <property type="entry name" value="BRCT domain"/>
    <property type="match status" value="1"/>
</dbReference>
<feature type="compositionally biased region" description="Low complexity" evidence="5">
    <location>
        <begin position="649"/>
        <end position="660"/>
    </location>
</feature>
<dbReference type="HOGENOM" id="CLU_362555_0_0_1"/>
<dbReference type="PANTHER" id="PTHR15375:SF26">
    <property type="entry name" value="PROTEIN CHIFFON"/>
    <property type="match status" value="1"/>
</dbReference>
<keyword evidence="1" id="KW-0479">Metal-binding</keyword>
<dbReference type="GeneID" id="24108366"/>
<dbReference type="EMBL" id="DF238795">
    <property type="protein sequence ID" value="GAC95500.1"/>
    <property type="molecule type" value="Genomic_DNA"/>
</dbReference>
<reference evidence="8" key="1">
    <citation type="journal article" date="2013" name="Genome Announc.">
        <title>Draft genome sequence of the basidiomycetous yeast-like fungus Pseudozyma hubeiensis SY62, which produces an abundant amount of the biosurfactant mannosylerythritol lipids.</title>
        <authorList>
            <person name="Konishi M."/>
            <person name="Hatada Y."/>
            <person name="Horiuchi J."/>
        </authorList>
    </citation>
    <scope>NUCLEOTIDE SEQUENCE [LARGE SCALE GENOMIC DNA]</scope>
    <source>
        <strain evidence="8">SY62</strain>
    </source>
</reference>
<feature type="region of interest" description="Disordered" evidence="5">
    <location>
        <begin position="1"/>
        <end position="131"/>
    </location>
</feature>
<dbReference type="GO" id="GO:0031431">
    <property type="term" value="C:Dbf4-dependent protein kinase complex"/>
    <property type="evidence" value="ECO:0007669"/>
    <property type="project" value="TreeGrafter"/>
</dbReference>
<evidence type="ECO:0000256" key="3">
    <source>
        <dbReference type="ARBA" id="ARBA00022833"/>
    </source>
</evidence>
<evidence type="ECO:0000256" key="4">
    <source>
        <dbReference type="PROSITE-ProRule" id="PRU00600"/>
    </source>
</evidence>